<feature type="transmembrane region" description="Helical" evidence="1">
    <location>
        <begin position="81"/>
        <end position="104"/>
    </location>
</feature>
<accession>A0ABS3M3X4</accession>
<name>A0ABS3M3X4_9BACT</name>
<gene>
    <name evidence="3" type="ORF">JHU38_03660</name>
</gene>
<feature type="transmembrane region" description="Helical" evidence="1">
    <location>
        <begin position="187"/>
        <end position="204"/>
    </location>
</feature>
<organism evidence="3 4">
    <name type="scientific">Prevotella illustrans</name>
    <dbReference type="NCBI Taxonomy" id="2800387"/>
    <lineage>
        <taxon>Bacteria</taxon>
        <taxon>Pseudomonadati</taxon>
        <taxon>Bacteroidota</taxon>
        <taxon>Bacteroidia</taxon>
        <taxon>Bacteroidales</taxon>
        <taxon>Prevotellaceae</taxon>
        <taxon>Prevotella</taxon>
    </lineage>
</organism>
<keyword evidence="1" id="KW-1133">Transmembrane helix</keyword>
<feature type="transmembrane region" description="Helical" evidence="1">
    <location>
        <begin position="164"/>
        <end position="181"/>
    </location>
</feature>
<dbReference type="Pfam" id="PF01757">
    <property type="entry name" value="Acyl_transf_3"/>
    <property type="match status" value="1"/>
</dbReference>
<feature type="domain" description="Acyltransferase 3" evidence="2">
    <location>
        <begin position="7"/>
        <end position="328"/>
    </location>
</feature>
<protein>
    <submittedName>
        <fullName evidence="3">Acyltransferase</fullName>
    </submittedName>
</protein>
<dbReference type="RefSeq" id="WP_107581034.1">
    <property type="nucleotide sequence ID" value="NZ_JAERMS010000006.1"/>
</dbReference>
<comment type="caution">
    <text evidence="3">The sequence shown here is derived from an EMBL/GenBank/DDBJ whole genome shotgun (WGS) entry which is preliminary data.</text>
</comment>
<dbReference type="InterPro" id="IPR002656">
    <property type="entry name" value="Acyl_transf_3_dom"/>
</dbReference>
<feature type="transmembrane region" description="Helical" evidence="1">
    <location>
        <begin position="50"/>
        <end position="69"/>
    </location>
</feature>
<keyword evidence="4" id="KW-1185">Reference proteome</keyword>
<feature type="transmembrane region" description="Helical" evidence="1">
    <location>
        <begin position="12"/>
        <end position="30"/>
    </location>
</feature>
<proteinExistence type="predicted"/>
<feature type="transmembrane region" description="Helical" evidence="1">
    <location>
        <begin position="244"/>
        <end position="265"/>
    </location>
</feature>
<feature type="transmembrane region" description="Helical" evidence="1">
    <location>
        <begin position="317"/>
        <end position="337"/>
    </location>
</feature>
<dbReference type="EMBL" id="JAERMS010000006">
    <property type="protein sequence ID" value="MBO1362880.1"/>
    <property type="molecule type" value="Genomic_DNA"/>
</dbReference>
<evidence type="ECO:0000256" key="1">
    <source>
        <dbReference type="SAM" id="Phobius"/>
    </source>
</evidence>
<evidence type="ECO:0000259" key="2">
    <source>
        <dbReference type="Pfam" id="PF01757"/>
    </source>
</evidence>
<keyword evidence="3" id="KW-0808">Transferase</keyword>
<evidence type="ECO:0000313" key="3">
    <source>
        <dbReference type="EMBL" id="MBO1362880.1"/>
    </source>
</evidence>
<keyword evidence="3" id="KW-0012">Acyltransferase</keyword>
<reference evidence="3 4" key="1">
    <citation type="submission" date="2021-01" db="EMBL/GenBank/DDBJ databases">
        <title>Prevotella A2931 sp. nov.</title>
        <authorList>
            <person name="Buhl M."/>
            <person name="Oberhettinger P."/>
        </authorList>
    </citation>
    <scope>NUCLEOTIDE SEQUENCE [LARGE SCALE GENOMIC DNA]</scope>
    <source>
        <strain evidence="3 4">A2931</strain>
    </source>
</reference>
<feature type="transmembrane region" description="Helical" evidence="1">
    <location>
        <begin position="124"/>
        <end position="143"/>
    </location>
</feature>
<feature type="transmembrane region" description="Helical" evidence="1">
    <location>
        <begin position="216"/>
        <end position="238"/>
    </location>
</feature>
<feature type="transmembrane region" description="Helical" evidence="1">
    <location>
        <begin position="277"/>
        <end position="297"/>
    </location>
</feature>
<keyword evidence="1" id="KW-0812">Transmembrane</keyword>
<sequence length="354" mass="41022">MSQRISNFELLRITAILMVIVSHISYHGFYQPGSGYVYISNLPNRLMLQMLNTGSLGVDIFVMMSGFFLAKRDSFSLRKVLSLIIMVWFYSVIIYVIFVNTGLISFSWKECVTAYLPTTFGVNWFFTAYLTIYMISPFLNKILNNSKSLPEFNLKKDFSGKDNSLSIILIMFLFWSVIPTLSGGNHYATDIPVFIMLYLIGGYIRNNLQYLRKAGNFIFVITVIIWVLMPVIAWLTGIRLLQEHITFFTAKNSVVTVLLSAAIIIKTAYCKAFYNKFINWLALGVFGIYLISDNYYIRIHLYKFLHCKEYANSPELIMLLVIWSIGIFCFCSLIDYCRRIIFNKLLQERKQDES</sequence>
<evidence type="ECO:0000313" key="4">
    <source>
        <dbReference type="Proteomes" id="UP000664265"/>
    </source>
</evidence>
<dbReference type="GO" id="GO:0016746">
    <property type="term" value="F:acyltransferase activity"/>
    <property type="evidence" value="ECO:0007669"/>
    <property type="project" value="UniProtKB-KW"/>
</dbReference>
<keyword evidence="1" id="KW-0472">Membrane</keyword>
<dbReference type="Proteomes" id="UP000664265">
    <property type="component" value="Unassembled WGS sequence"/>
</dbReference>